<feature type="domain" description="FLYWCH-type" evidence="4">
    <location>
        <begin position="35"/>
        <end position="92"/>
    </location>
</feature>
<dbReference type="Gene3D" id="2.20.25.240">
    <property type="match status" value="1"/>
</dbReference>
<dbReference type="InterPro" id="IPR007588">
    <property type="entry name" value="Znf_FLYWCH"/>
</dbReference>
<proteinExistence type="predicted"/>
<name>A0A0L7L7S3_OPEBR</name>
<evidence type="ECO:0000313" key="6">
    <source>
        <dbReference type="Proteomes" id="UP000037510"/>
    </source>
</evidence>
<dbReference type="Pfam" id="PF04500">
    <property type="entry name" value="FLYWCH"/>
    <property type="match status" value="1"/>
</dbReference>
<organism evidence="5 6">
    <name type="scientific">Operophtera brumata</name>
    <name type="common">Winter moth</name>
    <name type="synonym">Phalaena brumata</name>
    <dbReference type="NCBI Taxonomy" id="104452"/>
    <lineage>
        <taxon>Eukaryota</taxon>
        <taxon>Metazoa</taxon>
        <taxon>Ecdysozoa</taxon>
        <taxon>Arthropoda</taxon>
        <taxon>Hexapoda</taxon>
        <taxon>Insecta</taxon>
        <taxon>Pterygota</taxon>
        <taxon>Neoptera</taxon>
        <taxon>Endopterygota</taxon>
        <taxon>Lepidoptera</taxon>
        <taxon>Glossata</taxon>
        <taxon>Ditrysia</taxon>
        <taxon>Geometroidea</taxon>
        <taxon>Geometridae</taxon>
        <taxon>Larentiinae</taxon>
        <taxon>Operophtera</taxon>
    </lineage>
</organism>
<evidence type="ECO:0000313" key="5">
    <source>
        <dbReference type="EMBL" id="KOB71389.1"/>
    </source>
</evidence>
<gene>
    <name evidence="5" type="ORF">OBRU01_13764</name>
</gene>
<keyword evidence="3" id="KW-0862">Zinc</keyword>
<evidence type="ECO:0000256" key="2">
    <source>
        <dbReference type="ARBA" id="ARBA00022771"/>
    </source>
</evidence>
<keyword evidence="1" id="KW-0479">Metal-binding</keyword>
<evidence type="ECO:0000259" key="4">
    <source>
        <dbReference type="Pfam" id="PF04500"/>
    </source>
</evidence>
<dbReference type="Proteomes" id="UP000037510">
    <property type="component" value="Unassembled WGS sequence"/>
</dbReference>
<protein>
    <recommendedName>
        <fullName evidence="4">FLYWCH-type domain-containing protein</fullName>
    </recommendedName>
</protein>
<evidence type="ECO:0000256" key="1">
    <source>
        <dbReference type="ARBA" id="ARBA00022723"/>
    </source>
</evidence>
<comment type="caution">
    <text evidence="5">The sequence shown here is derived from an EMBL/GenBank/DDBJ whole genome shotgun (WGS) entry which is preliminary data.</text>
</comment>
<accession>A0A0L7L7S3</accession>
<evidence type="ECO:0000256" key="3">
    <source>
        <dbReference type="ARBA" id="ARBA00022833"/>
    </source>
</evidence>
<dbReference type="GO" id="GO:0008270">
    <property type="term" value="F:zinc ion binding"/>
    <property type="evidence" value="ECO:0007669"/>
    <property type="project" value="UniProtKB-KW"/>
</dbReference>
<sequence length="93" mass="10600">MVIPGQMIWSSLGSHKSPLKDVAINVFAYDKIQYTYTVRGKRLLHVNNFRYNVKRAIGPKGYWTCNKAPKGCKAAVITLDDQLVKVKGWHNHD</sequence>
<keyword evidence="6" id="KW-1185">Reference proteome</keyword>
<dbReference type="EMBL" id="JTDY01002451">
    <property type="protein sequence ID" value="KOB71389.1"/>
    <property type="molecule type" value="Genomic_DNA"/>
</dbReference>
<reference evidence="5 6" key="1">
    <citation type="journal article" date="2015" name="Genome Biol. Evol.">
        <title>The genome of winter moth (Operophtera brumata) provides a genomic perspective on sexual dimorphism and phenology.</title>
        <authorList>
            <person name="Derks M.F."/>
            <person name="Smit S."/>
            <person name="Salis L."/>
            <person name="Schijlen E."/>
            <person name="Bossers A."/>
            <person name="Mateman C."/>
            <person name="Pijl A.S."/>
            <person name="de Ridder D."/>
            <person name="Groenen M.A."/>
            <person name="Visser M.E."/>
            <person name="Megens H.J."/>
        </authorList>
    </citation>
    <scope>NUCLEOTIDE SEQUENCE [LARGE SCALE GENOMIC DNA]</scope>
    <source>
        <strain evidence="5">WM2013NL</strain>
        <tissue evidence="5">Head and thorax</tissue>
    </source>
</reference>
<keyword evidence="2" id="KW-0863">Zinc-finger</keyword>
<dbReference type="AlphaFoldDB" id="A0A0L7L7S3"/>